<sequence length="147" mass="15719">MPALAGLGAPHWNEAARGILSGLTLATEPAHVARATFEAIVLQIADVLAAMERDLGRRLDSLRADGGGSANDFLMQLQADLLDRPVVRGEMPEIGALGIARMAFESLGQPLPAGEAVTVFRPRMEASCRQAIRENWQAALGRLLQHS</sequence>
<dbReference type="Pfam" id="PF02782">
    <property type="entry name" value="FGGY_C"/>
    <property type="match status" value="1"/>
</dbReference>
<evidence type="ECO:0000256" key="1">
    <source>
        <dbReference type="ARBA" id="ARBA00009156"/>
    </source>
</evidence>
<dbReference type="InterPro" id="IPR018485">
    <property type="entry name" value="FGGY_C"/>
</dbReference>
<dbReference type="GO" id="GO:0005524">
    <property type="term" value="F:ATP binding"/>
    <property type="evidence" value="ECO:0007669"/>
    <property type="project" value="UniProtKB-KW"/>
</dbReference>
<keyword evidence="4 7" id="KW-0418">Kinase</keyword>
<protein>
    <submittedName>
        <fullName evidence="7">Glycerol kinase</fullName>
    </submittedName>
</protein>
<organism evidence="7 8">
    <name type="scientific">Rubellimicrobium thermophilum DSM 16684</name>
    <dbReference type="NCBI Taxonomy" id="1123069"/>
    <lineage>
        <taxon>Bacteria</taxon>
        <taxon>Pseudomonadati</taxon>
        <taxon>Pseudomonadota</taxon>
        <taxon>Alphaproteobacteria</taxon>
        <taxon>Rhodobacterales</taxon>
        <taxon>Roseobacteraceae</taxon>
        <taxon>Rubellimicrobium</taxon>
    </lineage>
</organism>
<comment type="similarity">
    <text evidence="1">Belongs to the FGGY kinase family.</text>
</comment>
<evidence type="ECO:0000259" key="6">
    <source>
        <dbReference type="Pfam" id="PF02782"/>
    </source>
</evidence>
<keyword evidence="5" id="KW-0067">ATP-binding</keyword>
<reference evidence="7 8" key="1">
    <citation type="journal article" date="2013" name="Stand. Genomic Sci.">
        <title>Genome sequence of the reddish-pigmented Rubellimicrobium thermophilum type strain (DSM 16684(T)), a member of the Roseobacter clade.</title>
        <authorList>
            <person name="Fiebig A."/>
            <person name="Riedel T."/>
            <person name="Gronow S."/>
            <person name="Petersen J."/>
            <person name="Klenk H.P."/>
            <person name="Goker M."/>
        </authorList>
    </citation>
    <scope>NUCLEOTIDE SEQUENCE [LARGE SCALE GENOMIC DNA]</scope>
    <source>
        <strain evidence="7 8">DSM 16684</strain>
    </source>
</reference>
<dbReference type="AlphaFoldDB" id="S9R671"/>
<dbReference type="Gene3D" id="3.30.420.40">
    <property type="match status" value="1"/>
</dbReference>
<gene>
    <name evidence="7" type="ORF">ruthe_00563</name>
</gene>
<dbReference type="SUPFAM" id="SSF53067">
    <property type="entry name" value="Actin-like ATPase domain"/>
    <property type="match status" value="1"/>
</dbReference>
<dbReference type="GO" id="GO:0005829">
    <property type="term" value="C:cytosol"/>
    <property type="evidence" value="ECO:0007669"/>
    <property type="project" value="TreeGrafter"/>
</dbReference>
<dbReference type="PROSITE" id="PS00445">
    <property type="entry name" value="FGGY_KINASES_2"/>
    <property type="match status" value="1"/>
</dbReference>
<evidence type="ECO:0000256" key="2">
    <source>
        <dbReference type="ARBA" id="ARBA00022679"/>
    </source>
</evidence>
<accession>S9R671</accession>
<evidence type="ECO:0000313" key="7">
    <source>
        <dbReference type="EMBL" id="EPX87493.1"/>
    </source>
</evidence>
<proteinExistence type="inferred from homology"/>
<evidence type="ECO:0000256" key="3">
    <source>
        <dbReference type="ARBA" id="ARBA00022741"/>
    </source>
</evidence>
<evidence type="ECO:0000313" key="8">
    <source>
        <dbReference type="Proteomes" id="UP000015346"/>
    </source>
</evidence>
<dbReference type="EMBL" id="AOLV01000007">
    <property type="protein sequence ID" value="EPX87493.1"/>
    <property type="molecule type" value="Genomic_DNA"/>
</dbReference>
<evidence type="ECO:0000256" key="5">
    <source>
        <dbReference type="ARBA" id="ARBA00022840"/>
    </source>
</evidence>
<dbReference type="Proteomes" id="UP000015346">
    <property type="component" value="Unassembled WGS sequence"/>
</dbReference>
<dbReference type="InterPro" id="IPR043129">
    <property type="entry name" value="ATPase_NBD"/>
</dbReference>
<dbReference type="PANTHER" id="PTHR10196:SF69">
    <property type="entry name" value="GLYCEROL KINASE"/>
    <property type="match status" value="1"/>
</dbReference>
<dbReference type="STRING" id="1123069.ruthe_00563"/>
<keyword evidence="2" id="KW-0808">Transferase</keyword>
<evidence type="ECO:0000256" key="4">
    <source>
        <dbReference type="ARBA" id="ARBA00022777"/>
    </source>
</evidence>
<keyword evidence="8" id="KW-1185">Reference proteome</keyword>
<keyword evidence="3" id="KW-0547">Nucleotide-binding</keyword>
<feature type="domain" description="Carbohydrate kinase FGGY C-terminal" evidence="6">
    <location>
        <begin position="2"/>
        <end position="104"/>
    </location>
</feature>
<dbReference type="InterPro" id="IPR018483">
    <property type="entry name" value="Carb_kinase_FGGY_CS"/>
</dbReference>
<dbReference type="HOGENOM" id="CLU_009281_8_0_5"/>
<dbReference type="GO" id="GO:0004370">
    <property type="term" value="F:glycerol kinase activity"/>
    <property type="evidence" value="ECO:0007669"/>
    <property type="project" value="TreeGrafter"/>
</dbReference>
<comment type="caution">
    <text evidence="7">The sequence shown here is derived from an EMBL/GenBank/DDBJ whole genome shotgun (WGS) entry which is preliminary data.</text>
</comment>
<name>S9R671_9RHOB</name>
<dbReference type="GO" id="GO:0019563">
    <property type="term" value="P:glycerol catabolic process"/>
    <property type="evidence" value="ECO:0007669"/>
    <property type="project" value="TreeGrafter"/>
</dbReference>
<dbReference type="PANTHER" id="PTHR10196">
    <property type="entry name" value="SUGAR KINASE"/>
    <property type="match status" value="1"/>
</dbReference>